<keyword evidence="3" id="KW-0808">Transferase</keyword>
<feature type="region of interest" description="Disordered" evidence="1">
    <location>
        <begin position="198"/>
        <end position="239"/>
    </location>
</feature>
<dbReference type="InterPro" id="IPR052519">
    <property type="entry name" value="Euk-type_GlcNAc_Kinase"/>
</dbReference>
<dbReference type="Proteomes" id="UP000730482">
    <property type="component" value="Unassembled WGS sequence"/>
</dbReference>
<organism evidence="3 4">
    <name type="scientific">Catenulispora pinistramenti</name>
    <dbReference type="NCBI Taxonomy" id="2705254"/>
    <lineage>
        <taxon>Bacteria</taxon>
        <taxon>Bacillati</taxon>
        <taxon>Actinomycetota</taxon>
        <taxon>Actinomycetes</taxon>
        <taxon>Catenulisporales</taxon>
        <taxon>Catenulisporaceae</taxon>
        <taxon>Catenulispora</taxon>
    </lineage>
</organism>
<dbReference type="EMBL" id="JAAFYZ010000149">
    <property type="protein sequence ID" value="MBS2551655.1"/>
    <property type="molecule type" value="Genomic_DNA"/>
</dbReference>
<feature type="compositionally biased region" description="Pro residues" evidence="1">
    <location>
        <begin position="211"/>
        <end position="225"/>
    </location>
</feature>
<dbReference type="PANTHER" id="PTHR43190">
    <property type="entry name" value="N-ACETYL-D-GLUCOSAMINE KINASE"/>
    <property type="match status" value="1"/>
</dbReference>
<keyword evidence="3" id="KW-0418">Kinase</keyword>
<feature type="domain" description="ATPase BadF/BadG/BcrA/BcrD type" evidence="2">
    <location>
        <begin position="8"/>
        <end position="336"/>
    </location>
</feature>
<keyword evidence="4" id="KW-1185">Reference proteome</keyword>
<dbReference type="InterPro" id="IPR002731">
    <property type="entry name" value="ATPase_BadF"/>
</dbReference>
<sequence>MTDEALVLGLDVGGTSTRVLAITPEGLRRGAGRASGGNPTGLGPERAVAALAEAVTQALTGLDPANVRYVVLGMAGGSALPSGEDLPGRELFVRFWERAGIGCPIAYEPDALIAFAAGTDAPEGSLLLSGTGAVAIAVKDRAMAARADGHGWLLGDRGSGFWLGRQAVLAAMAALDGDGPATALTGLVIESLRLPGAGPGTDSASGATPGAPDPTVPEAPEPADPPSNSDTQPAFGPAGPLTARDLVAAVMAEPPTALARLAPLLSTACAAGDQVAATIVEHAAEHLAATLATVRGPDATTPIVLAGSILTHPTPVAERVRRTLRERWPAAPVAVAEDGAAAAAWLALARIGPVPAPEVRERLFSIPTAS</sequence>
<name>A0ABS5L0H5_9ACTN</name>
<proteinExistence type="predicted"/>
<comment type="caution">
    <text evidence="3">The sequence shown here is derived from an EMBL/GenBank/DDBJ whole genome shotgun (WGS) entry which is preliminary data.</text>
</comment>
<dbReference type="RefSeq" id="WP_212016491.1">
    <property type="nucleotide sequence ID" value="NZ_JAAFYZ010000149.1"/>
</dbReference>
<protein>
    <submittedName>
        <fullName evidence="3">N-acetylglucosamine kinase</fullName>
    </submittedName>
</protein>
<reference evidence="3 4" key="1">
    <citation type="submission" date="2020-02" db="EMBL/GenBank/DDBJ databases">
        <title>Acidophilic actinobacteria isolated from forest soil.</title>
        <authorList>
            <person name="Golinska P."/>
        </authorList>
    </citation>
    <scope>NUCLEOTIDE SEQUENCE [LARGE SCALE GENOMIC DNA]</scope>
    <source>
        <strain evidence="3 4">NL8</strain>
    </source>
</reference>
<evidence type="ECO:0000256" key="1">
    <source>
        <dbReference type="SAM" id="MobiDB-lite"/>
    </source>
</evidence>
<accession>A0ABS5L0H5</accession>
<dbReference type="Gene3D" id="3.30.420.40">
    <property type="match status" value="2"/>
</dbReference>
<evidence type="ECO:0000313" key="3">
    <source>
        <dbReference type="EMBL" id="MBS2551655.1"/>
    </source>
</evidence>
<evidence type="ECO:0000313" key="4">
    <source>
        <dbReference type="Proteomes" id="UP000730482"/>
    </source>
</evidence>
<evidence type="ECO:0000259" key="2">
    <source>
        <dbReference type="Pfam" id="PF01869"/>
    </source>
</evidence>
<dbReference type="GO" id="GO:0016301">
    <property type="term" value="F:kinase activity"/>
    <property type="evidence" value="ECO:0007669"/>
    <property type="project" value="UniProtKB-KW"/>
</dbReference>
<dbReference type="SUPFAM" id="SSF53067">
    <property type="entry name" value="Actin-like ATPase domain"/>
    <property type="match status" value="1"/>
</dbReference>
<dbReference type="Pfam" id="PF01869">
    <property type="entry name" value="BcrAD_BadFG"/>
    <property type="match status" value="1"/>
</dbReference>
<gene>
    <name evidence="3" type="ORF">KGQ19_32780</name>
</gene>
<dbReference type="InterPro" id="IPR043129">
    <property type="entry name" value="ATPase_NBD"/>
</dbReference>
<dbReference type="PANTHER" id="PTHR43190:SF3">
    <property type="entry name" value="N-ACETYL-D-GLUCOSAMINE KINASE"/>
    <property type="match status" value="1"/>
</dbReference>